<organism evidence="1 2">
    <name type="scientific">Drosophila ananassae</name>
    <name type="common">Fruit fly</name>
    <dbReference type="NCBI Taxonomy" id="7217"/>
    <lineage>
        <taxon>Eukaryota</taxon>
        <taxon>Metazoa</taxon>
        <taxon>Ecdysozoa</taxon>
        <taxon>Arthropoda</taxon>
        <taxon>Hexapoda</taxon>
        <taxon>Insecta</taxon>
        <taxon>Pterygota</taxon>
        <taxon>Neoptera</taxon>
        <taxon>Endopterygota</taxon>
        <taxon>Diptera</taxon>
        <taxon>Brachycera</taxon>
        <taxon>Muscomorpha</taxon>
        <taxon>Ephydroidea</taxon>
        <taxon>Drosophilidae</taxon>
        <taxon>Drosophila</taxon>
        <taxon>Sophophora</taxon>
    </lineage>
</organism>
<protein>
    <submittedName>
        <fullName evidence="1">Uncharacterized protein</fullName>
    </submittedName>
</protein>
<keyword evidence="2" id="KW-1185">Reference proteome</keyword>
<gene>
    <name evidence="1" type="primary">Dana\GF26657</name>
    <name evidence="1" type="ORF">GF26657</name>
</gene>
<accession>A0A0P9C2V1</accession>
<evidence type="ECO:0000313" key="1">
    <source>
        <dbReference type="EMBL" id="KPU77995.1"/>
    </source>
</evidence>
<name>A0A0P9C2V1_DROAN</name>
<reference evidence="1 2" key="1">
    <citation type="journal article" date="2007" name="Nature">
        <title>Evolution of genes and genomes on the Drosophila phylogeny.</title>
        <authorList>
            <consortium name="Drosophila 12 Genomes Consortium"/>
            <person name="Clark A.G."/>
            <person name="Eisen M.B."/>
            <person name="Smith D.R."/>
            <person name="Bergman C.M."/>
            <person name="Oliver B."/>
            <person name="Markow T.A."/>
            <person name="Kaufman T.C."/>
            <person name="Kellis M."/>
            <person name="Gelbart W."/>
            <person name="Iyer V.N."/>
            <person name="Pollard D.A."/>
            <person name="Sackton T.B."/>
            <person name="Larracuente A.M."/>
            <person name="Singh N.D."/>
            <person name="Abad J.P."/>
            <person name="Abt D.N."/>
            <person name="Adryan B."/>
            <person name="Aguade M."/>
            <person name="Akashi H."/>
            <person name="Anderson W.W."/>
            <person name="Aquadro C.F."/>
            <person name="Ardell D.H."/>
            <person name="Arguello R."/>
            <person name="Artieri C.G."/>
            <person name="Barbash D.A."/>
            <person name="Barker D."/>
            <person name="Barsanti P."/>
            <person name="Batterham P."/>
            <person name="Batzoglou S."/>
            <person name="Begun D."/>
            <person name="Bhutkar A."/>
            <person name="Blanco E."/>
            <person name="Bosak S.A."/>
            <person name="Bradley R.K."/>
            <person name="Brand A.D."/>
            <person name="Brent M.R."/>
            <person name="Brooks A.N."/>
            <person name="Brown R.H."/>
            <person name="Butlin R.K."/>
            <person name="Caggese C."/>
            <person name="Calvi B.R."/>
            <person name="Bernardo de Carvalho A."/>
            <person name="Caspi A."/>
            <person name="Castrezana S."/>
            <person name="Celniker S.E."/>
            <person name="Chang J.L."/>
            <person name="Chapple C."/>
            <person name="Chatterji S."/>
            <person name="Chinwalla A."/>
            <person name="Civetta A."/>
            <person name="Clifton S.W."/>
            <person name="Comeron J.M."/>
            <person name="Costello J.C."/>
            <person name="Coyne J.A."/>
            <person name="Daub J."/>
            <person name="David R.G."/>
            <person name="Delcher A.L."/>
            <person name="Delehaunty K."/>
            <person name="Do C.B."/>
            <person name="Ebling H."/>
            <person name="Edwards K."/>
            <person name="Eickbush T."/>
            <person name="Evans J.D."/>
            <person name="Filipski A."/>
            <person name="Findeiss S."/>
            <person name="Freyhult E."/>
            <person name="Fulton L."/>
            <person name="Fulton R."/>
            <person name="Garcia A.C."/>
            <person name="Gardiner A."/>
            <person name="Garfield D.A."/>
            <person name="Garvin B.E."/>
            <person name="Gibson G."/>
            <person name="Gilbert D."/>
            <person name="Gnerre S."/>
            <person name="Godfrey J."/>
            <person name="Good R."/>
            <person name="Gotea V."/>
            <person name="Gravely B."/>
            <person name="Greenberg A.J."/>
            <person name="Griffiths-Jones S."/>
            <person name="Gross S."/>
            <person name="Guigo R."/>
            <person name="Gustafson E.A."/>
            <person name="Haerty W."/>
            <person name="Hahn M.W."/>
            <person name="Halligan D.L."/>
            <person name="Halpern A.L."/>
            <person name="Halter G.M."/>
            <person name="Han M.V."/>
            <person name="Heger A."/>
            <person name="Hillier L."/>
            <person name="Hinrichs A.S."/>
            <person name="Holmes I."/>
            <person name="Hoskins R.A."/>
            <person name="Hubisz M.J."/>
            <person name="Hultmark D."/>
            <person name="Huntley M.A."/>
            <person name="Jaffe D.B."/>
            <person name="Jagadeeshan S."/>
            <person name="Jeck W.R."/>
            <person name="Johnson J."/>
            <person name="Jones C.D."/>
            <person name="Jordan W.C."/>
            <person name="Karpen G.H."/>
            <person name="Kataoka E."/>
            <person name="Keightley P.D."/>
            <person name="Kheradpour P."/>
            <person name="Kirkness E.F."/>
            <person name="Koerich L.B."/>
            <person name="Kristiansen K."/>
            <person name="Kudrna D."/>
            <person name="Kulathinal R.J."/>
            <person name="Kumar S."/>
            <person name="Kwok R."/>
            <person name="Lander E."/>
            <person name="Langley C.H."/>
            <person name="Lapoint R."/>
            <person name="Lazzaro B.P."/>
            <person name="Lee S.J."/>
            <person name="Levesque L."/>
            <person name="Li R."/>
            <person name="Lin C.F."/>
            <person name="Lin M.F."/>
            <person name="Lindblad-Toh K."/>
            <person name="Llopart A."/>
            <person name="Long M."/>
            <person name="Low L."/>
            <person name="Lozovsky E."/>
            <person name="Lu J."/>
            <person name="Luo M."/>
            <person name="Machado C.A."/>
            <person name="Makalowski W."/>
            <person name="Marzo M."/>
            <person name="Matsuda M."/>
            <person name="Matzkin L."/>
            <person name="McAllister B."/>
            <person name="McBride C.S."/>
            <person name="McKernan B."/>
            <person name="McKernan K."/>
            <person name="Mendez-Lago M."/>
            <person name="Minx P."/>
            <person name="Mollenhauer M.U."/>
            <person name="Montooth K."/>
            <person name="Mount S.M."/>
            <person name="Mu X."/>
            <person name="Myers E."/>
            <person name="Negre B."/>
            <person name="Newfeld S."/>
            <person name="Nielsen R."/>
            <person name="Noor M.A."/>
            <person name="O'Grady P."/>
            <person name="Pachter L."/>
            <person name="Papaceit M."/>
            <person name="Parisi M.J."/>
            <person name="Parisi M."/>
            <person name="Parts L."/>
            <person name="Pedersen J.S."/>
            <person name="Pesole G."/>
            <person name="Phillippy A.M."/>
            <person name="Ponting C.P."/>
            <person name="Pop M."/>
            <person name="Porcelli D."/>
            <person name="Powell J.R."/>
            <person name="Prohaska S."/>
            <person name="Pruitt K."/>
            <person name="Puig M."/>
            <person name="Quesneville H."/>
            <person name="Ram K.R."/>
            <person name="Rand D."/>
            <person name="Rasmussen M.D."/>
            <person name="Reed L.K."/>
            <person name="Reenan R."/>
            <person name="Reily A."/>
            <person name="Remington K.A."/>
            <person name="Rieger T.T."/>
            <person name="Ritchie M.G."/>
            <person name="Robin C."/>
            <person name="Rogers Y.H."/>
            <person name="Rohde C."/>
            <person name="Rozas J."/>
            <person name="Rubenfield M.J."/>
            <person name="Ruiz A."/>
            <person name="Russo S."/>
            <person name="Salzberg S.L."/>
            <person name="Sanchez-Gracia A."/>
            <person name="Saranga D.J."/>
            <person name="Sato H."/>
            <person name="Schaeffer S.W."/>
            <person name="Schatz M.C."/>
            <person name="Schlenke T."/>
            <person name="Schwartz R."/>
            <person name="Segarra C."/>
            <person name="Singh R.S."/>
            <person name="Sirot L."/>
            <person name="Sirota M."/>
            <person name="Sisneros N.B."/>
            <person name="Smith C.D."/>
            <person name="Smith T.F."/>
            <person name="Spieth J."/>
            <person name="Stage D.E."/>
            <person name="Stark A."/>
            <person name="Stephan W."/>
            <person name="Strausberg R.L."/>
            <person name="Strempel S."/>
            <person name="Sturgill D."/>
            <person name="Sutton G."/>
            <person name="Sutton G.G."/>
            <person name="Tao W."/>
            <person name="Teichmann S."/>
            <person name="Tobari Y.N."/>
            <person name="Tomimura Y."/>
            <person name="Tsolas J.M."/>
            <person name="Valente V.L."/>
            <person name="Venter E."/>
            <person name="Venter J.C."/>
            <person name="Vicario S."/>
            <person name="Vieira F.G."/>
            <person name="Vilella A.J."/>
            <person name="Villasante A."/>
            <person name="Walenz B."/>
            <person name="Wang J."/>
            <person name="Wasserman M."/>
            <person name="Watts T."/>
            <person name="Wilson D."/>
            <person name="Wilson R.K."/>
            <person name="Wing R.A."/>
            <person name="Wolfner M.F."/>
            <person name="Wong A."/>
            <person name="Wong G.K."/>
            <person name="Wu C.I."/>
            <person name="Wu G."/>
            <person name="Yamamoto D."/>
            <person name="Yang H.P."/>
            <person name="Yang S.P."/>
            <person name="Yorke J.A."/>
            <person name="Yoshida K."/>
            <person name="Zdobnov E."/>
            <person name="Zhang P."/>
            <person name="Zhang Y."/>
            <person name="Zimin A.V."/>
            <person name="Baldwin J."/>
            <person name="Abdouelleil A."/>
            <person name="Abdulkadir J."/>
            <person name="Abebe A."/>
            <person name="Abera B."/>
            <person name="Abreu J."/>
            <person name="Acer S.C."/>
            <person name="Aftuck L."/>
            <person name="Alexander A."/>
            <person name="An P."/>
            <person name="Anderson E."/>
            <person name="Anderson S."/>
            <person name="Arachi H."/>
            <person name="Azer M."/>
            <person name="Bachantsang P."/>
            <person name="Barry A."/>
            <person name="Bayul T."/>
            <person name="Berlin A."/>
            <person name="Bessette D."/>
            <person name="Bloom T."/>
            <person name="Blye J."/>
            <person name="Boguslavskiy L."/>
            <person name="Bonnet C."/>
            <person name="Boukhgalter B."/>
            <person name="Bourzgui I."/>
            <person name="Brown A."/>
            <person name="Cahill P."/>
            <person name="Channer S."/>
            <person name="Cheshatsang Y."/>
            <person name="Chuda L."/>
            <person name="Citroen M."/>
            <person name="Collymore A."/>
            <person name="Cooke P."/>
            <person name="Costello M."/>
            <person name="D'Aco K."/>
            <person name="Daza R."/>
            <person name="De Haan G."/>
            <person name="DeGray S."/>
            <person name="DeMaso C."/>
            <person name="Dhargay N."/>
            <person name="Dooley K."/>
            <person name="Dooley E."/>
            <person name="Doricent M."/>
            <person name="Dorje P."/>
            <person name="Dorjee K."/>
            <person name="Dupes A."/>
            <person name="Elong R."/>
            <person name="Falk J."/>
            <person name="Farina A."/>
            <person name="Faro S."/>
            <person name="Ferguson D."/>
            <person name="Fisher S."/>
            <person name="Foley C.D."/>
            <person name="Franke A."/>
            <person name="Friedrich D."/>
            <person name="Gadbois L."/>
            <person name="Gearin G."/>
            <person name="Gearin C.R."/>
            <person name="Giannoukos G."/>
            <person name="Goode T."/>
            <person name="Graham J."/>
            <person name="Grandbois E."/>
            <person name="Grewal S."/>
            <person name="Gyaltsen K."/>
            <person name="Hafez N."/>
            <person name="Hagos B."/>
            <person name="Hall J."/>
            <person name="Henson C."/>
            <person name="Hollinger A."/>
            <person name="Honan T."/>
            <person name="Huard M.D."/>
            <person name="Hughes L."/>
            <person name="Hurhula B."/>
            <person name="Husby M.E."/>
            <person name="Kamat A."/>
            <person name="Kanga B."/>
            <person name="Kashin S."/>
            <person name="Khazanovich D."/>
            <person name="Kisner P."/>
            <person name="Lance K."/>
            <person name="Lara M."/>
            <person name="Lee W."/>
            <person name="Lennon N."/>
            <person name="Letendre F."/>
            <person name="LeVine R."/>
            <person name="Lipovsky A."/>
            <person name="Liu X."/>
            <person name="Liu J."/>
            <person name="Liu S."/>
            <person name="Lokyitsang T."/>
            <person name="Lokyitsang Y."/>
            <person name="Lubonja R."/>
            <person name="Lui A."/>
            <person name="MacDonald P."/>
            <person name="Magnisalis V."/>
            <person name="Maru K."/>
            <person name="Matthews C."/>
            <person name="McCusker W."/>
            <person name="McDonough S."/>
            <person name="Mehta T."/>
            <person name="Meldrim J."/>
            <person name="Meneus L."/>
            <person name="Mihai O."/>
            <person name="Mihalev A."/>
            <person name="Mihova T."/>
            <person name="Mittelman R."/>
            <person name="Mlenga V."/>
            <person name="Montmayeur A."/>
            <person name="Mulrain L."/>
            <person name="Navidi A."/>
            <person name="Naylor J."/>
            <person name="Negash T."/>
            <person name="Nguyen T."/>
            <person name="Nguyen N."/>
            <person name="Nicol R."/>
            <person name="Norbu C."/>
            <person name="Norbu N."/>
            <person name="Novod N."/>
            <person name="O'Neill B."/>
            <person name="Osman S."/>
            <person name="Markiewicz E."/>
            <person name="Oyono O.L."/>
            <person name="Patti C."/>
            <person name="Phunkhang P."/>
            <person name="Pierre F."/>
            <person name="Priest M."/>
            <person name="Raghuraman S."/>
            <person name="Rege F."/>
            <person name="Reyes R."/>
            <person name="Rise C."/>
            <person name="Rogov P."/>
            <person name="Ross K."/>
            <person name="Ryan E."/>
            <person name="Settipalli S."/>
            <person name="Shea T."/>
            <person name="Sherpa N."/>
            <person name="Shi L."/>
            <person name="Shih D."/>
            <person name="Sparrow T."/>
            <person name="Spaulding J."/>
            <person name="Stalker J."/>
            <person name="Stange-Thomann N."/>
            <person name="Stavropoulos S."/>
            <person name="Stone C."/>
            <person name="Strader C."/>
            <person name="Tesfaye S."/>
            <person name="Thomson T."/>
            <person name="Thoulutsang Y."/>
            <person name="Thoulutsang D."/>
            <person name="Topham K."/>
            <person name="Topping I."/>
            <person name="Tsamla T."/>
            <person name="Vassiliev H."/>
            <person name="Vo A."/>
            <person name="Wangchuk T."/>
            <person name="Wangdi T."/>
            <person name="Weiand M."/>
            <person name="Wilkinson J."/>
            <person name="Wilson A."/>
            <person name="Yadav S."/>
            <person name="Young G."/>
            <person name="Yu Q."/>
            <person name="Zembek L."/>
            <person name="Zhong D."/>
            <person name="Zimmer A."/>
            <person name="Zwirko Z."/>
            <person name="Jaffe D.B."/>
            <person name="Alvarez P."/>
            <person name="Brockman W."/>
            <person name="Butler J."/>
            <person name="Chin C."/>
            <person name="Gnerre S."/>
            <person name="Grabherr M."/>
            <person name="Kleber M."/>
            <person name="Mauceli E."/>
            <person name="MacCallum I."/>
        </authorList>
    </citation>
    <scope>NUCLEOTIDE SEQUENCE [LARGE SCALE GENOMIC DNA]</scope>
    <source>
        <strain evidence="2">Tucson 14024-0371.13</strain>
    </source>
</reference>
<dbReference type="InParanoid" id="A0A0P9C2V1"/>
<dbReference type="EMBL" id="CH902618">
    <property type="protein sequence ID" value="KPU77995.1"/>
    <property type="molecule type" value="Genomic_DNA"/>
</dbReference>
<sequence length="82" mass="9906">MLFKFRCLLGKYRCYDIRIYLSDIPSRWLRATSSRLNKFNKRVIDLEKCCCSNMVNNSLRWIQFCYPKRQFANSTTLKSYST</sequence>
<dbReference type="AlphaFoldDB" id="A0A0P9C2V1"/>
<proteinExistence type="predicted"/>
<dbReference type="Proteomes" id="UP000007801">
    <property type="component" value="Unassembled WGS sequence"/>
</dbReference>
<evidence type="ECO:0000313" key="2">
    <source>
        <dbReference type="Proteomes" id="UP000007801"/>
    </source>
</evidence>